<feature type="chain" id="PRO_5002432568" description="Secreted protein" evidence="1">
    <location>
        <begin position="19"/>
        <end position="83"/>
    </location>
</feature>
<name>A0A0E9STD9_ANGAN</name>
<sequence length="83" mass="9783">MSIFIFLRSVFVFPSVLKQFLKSFVFHSTKNKQTIAAHYNTRLKYSQLAIVTFKHGVIKYITRPLSTNYRHTLQRSATQAWTK</sequence>
<keyword evidence="1" id="KW-0732">Signal</keyword>
<evidence type="ECO:0008006" key="3">
    <source>
        <dbReference type="Google" id="ProtNLM"/>
    </source>
</evidence>
<dbReference type="EMBL" id="GBXM01063996">
    <property type="protein sequence ID" value="JAH44581.1"/>
    <property type="molecule type" value="Transcribed_RNA"/>
</dbReference>
<accession>A0A0E9STD9</accession>
<dbReference type="AlphaFoldDB" id="A0A0E9STD9"/>
<reference evidence="2" key="1">
    <citation type="submission" date="2014-11" db="EMBL/GenBank/DDBJ databases">
        <authorList>
            <person name="Amaro Gonzalez C."/>
        </authorList>
    </citation>
    <scope>NUCLEOTIDE SEQUENCE</scope>
</reference>
<proteinExistence type="predicted"/>
<feature type="signal peptide" evidence="1">
    <location>
        <begin position="1"/>
        <end position="18"/>
    </location>
</feature>
<reference evidence="2" key="2">
    <citation type="journal article" date="2015" name="Fish Shellfish Immunol.">
        <title>Early steps in the European eel (Anguilla anguilla)-Vibrio vulnificus interaction in the gills: Role of the RtxA13 toxin.</title>
        <authorList>
            <person name="Callol A."/>
            <person name="Pajuelo D."/>
            <person name="Ebbesson L."/>
            <person name="Teles M."/>
            <person name="MacKenzie S."/>
            <person name="Amaro C."/>
        </authorList>
    </citation>
    <scope>NUCLEOTIDE SEQUENCE</scope>
</reference>
<protein>
    <recommendedName>
        <fullName evidence="3">Secreted protein</fullName>
    </recommendedName>
</protein>
<evidence type="ECO:0000313" key="2">
    <source>
        <dbReference type="EMBL" id="JAH44581.1"/>
    </source>
</evidence>
<organism evidence="2">
    <name type="scientific">Anguilla anguilla</name>
    <name type="common">European freshwater eel</name>
    <name type="synonym">Muraena anguilla</name>
    <dbReference type="NCBI Taxonomy" id="7936"/>
    <lineage>
        <taxon>Eukaryota</taxon>
        <taxon>Metazoa</taxon>
        <taxon>Chordata</taxon>
        <taxon>Craniata</taxon>
        <taxon>Vertebrata</taxon>
        <taxon>Euteleostomi</taxon>
        <taxon>Actinopterygii</taxon>
        <taxon>Neopterygii</taxon>
        <taxon>Teleostei</taxon>
        <taxon>Anguilliformes</taxon>
        <taxon>Anguillidae</taxon>
        <taxon>Anguilla</taxon>
    </lineage>
</organism>
<evidence type="ECO:0000256" key="1">
    <source>
        <dbReference type="SAM" id="SignalP"/>
    </source>
</evidence>